<evidence type="ECO:0000313" key="2">
    <source>
        <dbReference type="Proteomes" id="UP000003081"/>
    </source>
</evidence>
<dbReference type="InterPro" id="IPR021080">
    <property type="entry name" value="Minor_capsid_protein"/>
</dbReference>
<comment type="caution">
    <text evidence="1">The sequence shown here is derived from an EMBL/GenBank/DDBJ whole genome shotgun (WGS) entry which is preliminary data.</text>
</comment>
<dbReference type="Pfam" id="PF11114">
    <property type="entry name" value="Minor_capsid_2"/>
    <property type="match status" value="1"/>
</dbReference>
<dbReference type="eggNOG" id="ENOG5033HZQ">
    <property type="taxonomic scope" value="Bacteria"/>
</dbReference>
<dbReference type="AlphaFoldDB" id="C4IFE8"/>
<evidence type="ECO:0008006" key="3">
    <source>
        <dbReference type="Google" id="ProtNLM"/>
    </source>
</evidence>
<dbReference type="HOGENOM" id="CLU_122298_2_0_9"/>
<name>C4IFE8_CLOBU</name>
<sequence>MGFIVRINDAATMALRRKIQKDGPTQQFMTNEVARLSDDYIPMRSGDLKNVKIISQHQIKYTQPYARRQYYENKGATGGHRGKQWDRRMISDRGTELVRSVAAFCGGRSNT</sequence>
<dbReference type="RefSeq" id="WP_003409560.1">
    <property type="nucleotide sequence ID" value="NZ_ACOM01000005.1"/>
</dbReference>
<gene>
    <name evidence="1" type="ORF">CLP_1652</name>
</gene>
<organism evidence="1 2">
    <name type="scientific">Clostridium butyricum E4 str. BoNT E BL5262</name>
    <dbReference type="NCBI Taxonomy" id="632245"/>
    <lineage>
        <taxon>Bacteria</taxon>
        <taxon>Bacillati</taxon>
        <taxon>Bacillota</taxon>
        <taxon>Clostridia</taxon>
        <taxon>Eubacteriales</taxon>
        <taxon>Clostridiaceae</taxon>
        <taxon>Clostridium</taxon>
    </lineage>
</organism>
<reference evidence="1 2" key="1">
    <citation type="submission" date="2009-08" db="EMBL/GenBank/DDBJ databases">
        <authorList>
            <person name="Shrivastava S."/>
            <person name="Brinkac L.B."/>
            <person name="Brown J.L."/>
            <person name="Bruce D.B."/>
            <person name="Detter C."/>
            <person name="Green L.D."/>
            <person name="Munk C.A."/>
            <person name="Rogers Y.C."/>
            <person name="Tapia R."/>
            <person name="Sims D.R."/>
            <person name="Smith L.A."/>
            <person name="Smith T.J."/>
            <person name="Sutton G."/>
            <person name="Brettin T."/>
        </authorList>
    </citation>
    <scope>NUCLEOTIDE SEQUENCE [LARGE SCALE GENOMIC DNA]</scope>
    <source>
        <strain evidence="2">E4 str. BoNT E BL5262</strain>
    </source>
</reference>
<dbReference type="Proteomes" id="UP000003081">
    <property type="component" value="Unassembled WGS sequence"/>
</dbReference>
<evidence type="ECO:0000313" key="1">
    <source>
        <dbReference type="EMBL" id="EEP53325.1"/>
    </source>
</evidence>
<protein>
    <recommendedName>
        <fullName evidence="3">Minor capsid</fullName>
    </recommendedName>
</protein>
<dbReference type="EMBL" id="ACOM01000005">
    <property type="protein sequence ID" value="EEP53325.1"/>
    <property type="molecule type" value="Genomic_DNA"/>
</dbReference>
<proteinExistence type="predicted"/>
<accession>C4IFE8</accession>
<keyword evidence="2" id="KW-1185">Reference proteome</keyword>